<comment type="caution">
    <text evidence="1">The sequence shown here is derived from an EMBL/GenBank/DDBJ whole genome shotgun (WGS) entry which is preliminary data.</text>
</comment>
<proteinExistence type="predicted"/>
<dbReference type="RefSeq" id="WP_130855007.1">
    <property type="nucleotide sequence ID" value="NZ_JBHLWO010000001.1"/>
</dbReference>
<keyword evidence="2" id="KW-1185">Reference proteome</keyword>
<reference evidence="1 2" key="1">
    <citation type="submission" date="2024-09" db="EMBL/GenBank/DDBJ databases">
        <authorList>
            <person name="Sun Q."/>
            <person name="Mori K."/>
        </authorList>
    </citation>
    <scope>NUCLEOTIDE SEQUENCE [LARGE SCALE GENOMIC DNA]</scope>
    <source>
        <strain evidence="1 2">CCM 7765</strain>
    </source>
</reference>
<dbReference type="Pfam" id="PF19781">
    <property type="entry name" value="DUF6266"/>
    <property type="match status" value="1"/>
</dbReference>
<evidence type="ECO:0000313" key="2">
    <source>
        <dbReference type="Proteomes" id="UP001589774"/>
    </source>
</evidence>
<name>A0ABV6HDF4_9SPHI</name>
<evidence type="ECO:0000313" key="1">
    <source>
        <dbReference type="EMBL" id="MFC0316925.1"/>
    </source>
</evidence>
<dbReference type="Proteomes" id="UP001589774">
    <property type="component" value="Unassembled WGS sequence"/>
</dbReference>
<sequence length="213" mass="23444">MGRYVKGANGAFSGKVGSVVGSSWRSINYLRSLPKITKKGASEAQIAHRTKFAISSQYLRPLKDILNIGFSDQQQAKSSGYNMAVRAFFNNAIIGEYPDFEVDFSKMELSRGSINPLPGLGYVEANPGELSFTWQTDTNKYNAFADDAVLLVIYNQSKRMYMIYDEASRADGTFSVAISINYSGDVLHAWGFALHRDGKLASTSQYLGTLTVS</sequence>
<organism evidence="1 2">
    <name type="scientific">Olivibacter oleidegradans</name>
    <dbReference type="NCBI Taxonomy" id="760123"/>
    <lineage>
        <taxon>Bacteria</taxon>
        <taxon>Pseudomonadati</taxon>
        <taxon>Bacteroidota</taxon>
        <taxon>Sphingobacteriia</taxon>
        <taxon>Sphingobacteriales</taxon>
        <taxon>Sphingobacteriaceae</taxon>
        <taxon>Olivibacter</taxon>
    </lineage>
</organism>
<accession>A0ABV6HDF4</accession>
<dbReference type="EMBL" id="JBHLWO010000001">
    <property type="protein sequence ID" value="MFC0316925.1"/>
    <property type="molecule type" value="Genomic_DNA"/>
</dbReference>
<protein>
    <submittedName>
        <fullName evidence="1">DUF6266 family protein</fullName>
    </submittedName>
</protein>
<dbReference type="InterPro" id="IPR046233">
    <property type="entry name" value="DUF6266"/>
</dbReference>
<gene>
    <name evidence="1" type="ORF">ACFFI0_01345</name>
</gene>